<feature type="region of interest" description="Disordered" evidence="1">
    <location>
        <begin position="66"/>
        <end position="85"/>
    </location>
</feature>
<evidence type="ECO:0000256" key="1">
    <source>
        <dbReference type="SAM" id="MobiDB-lite"/>
    </source>
</evidence>
<reference evidence="2" key="1">
    <citation type="submission" date="2021-09" db="EMBL/GenBank/DDBJ databases">
        <title>The genome of Mauremys mutica provides insights into the evolution of semi-aquatic lifestyle.</title>
        <authorList>
            <person name="Gong S."/>
            <person name="Gao Y."/>
        </authorList>
    </citation>
    <scope>NUCLEOTIDE SEQUENCE</scope>
    <source>
        <strain evidence="2">MM-2020</strain>
        <tissue evidence="2">Muscle</tissue>
    </source>
</reference>
<accession>A0A9D3XEA7</accession>
<evidence type="ECO:0000313" key="3">
    <source>
        <dbReference type="Proteomes" id="UP000827986"/>
    </source>
</evidence>
<sequence length="85" mass="9686">MFIGYLGVMEFHLQLRPDIVITNKDRKKIIMVDGTVSYKNRTLVFRDAQTQKVEKYIPLANTLRTRGSGSEISADRRNPGCMGPQ</sequence>
<proteinExistence type="predicted"/>
<name>A0A9D3XEA7_9SAUR</name>
<gene>
    <name evidence="2" type="ORF">KIL84_011312</name>
</gene>
<protein>
    <submittedName>
        <fullName evidence="2">Uncharacterized protein</fullName>
    </submittedName>
</protein>
<organism evidence="2 3">
    <name type="scientific">Mauremys mutica</name>
    <name type="common">yellowpond turtle</name>
    <dbReference type="NCBI Taxonomy" id="74926"/>
    <lineage>
        <taxon>Eukaryota</taxon>
        <taxon>Metazoa</taxon>
        <taxon>Chordata</taxon>
        <taxon>Craniata</taxon>
        <taxon>Vertebrata</taxon>
        <taxon>Euteleostomi</taxon>
        <taxon>Archelosauria</taxon>
        <taxon>Testudinata</taxon>
        <taxon>Testudines</taxon>
        <taxon>Cryptodira</taxon>
        <taxon>Durocryptodira</taxon>
        <taxon>Testudinoidea</taxon>
        <taxon>Geoemydidae</taxon>
        <taxon>Geoemydinae</taxon>
        <taxon>Mauremys</taxon>
    </lineage>
</organism>
<dbReference type="Proteomes" id="UP000827986">
    <property type="component" value="Unassembled WGS sequence"/>
</dbReference>
<dbReference type="EMBL" id="JAHDVG010000474">
    <property type="protein sequence ID" value="KAH1177610.1"/>
    <property type="molecule type" value="Genomic_DNA"/>
</dbReference>
<keyword evidence="3" id="KW-1185">Reference proteome</keyword>
<dbReference type="AlphaFoldDB" id="A0A9D3XEA7"/>
<comment type="caution">
    <text evidence="2">The sequence shown here is derived from an EMBL/GenBank/DDBJ whole genome shotgun (WGS) entry which is preliminary data.</text>
</comment>
<evidence type="ECO:0000313" key="2">
    <source>
        <dbReference type="EMBL" id="KAH1177610.1"/>
    </source>
</evidence>